<organism evidence="4 5">
    <name type="scientific">Streptomyces liliiviolaceus</name>
    <dbReference type="NCBI Taxonomy" id="2823109"/>
    <lineage>
        <taxon>Bacteria</taxon>
        <taxon>Bacillati</taxon>
        <taxon>Actinomycetota</taxon>
        <taxon>Actinomycetes</taxon>
        <taxon>Kitasatosporales</taxon>
        <taxon>Streptomycetaceae</taxon>
        <taxon>Streptomyces</taxon>
    </lineage>
</organism>
<gene>
    <name evidence="4" type="ORF">J8N05_11225</name>
</gene>
<evidence type="ECO:0000313" key="5">
    <source>
        <dbReference type="Proteomes" id="UP000677413"/>
    </source>
</evidence>
<dbReference type="AlphaFoldDB" id="A0A940XMN2"/>
<sequence>MGSLRLALCAGAAAAAALAPTAYAPSVFAADGGVRVTPGSPAPGSDIRLRVQGCTGLTGTAASTAFVADAQLTGGRGDLAGETRVRSTLDPGTYDIKVTCDGFEHKIKGTVTVADKKHETGKHEADEKREVGKESKADKDSGEKRESAPPAAPASPVAPVHAGGGGTSRLVAAEARSEGPGTRHAVVGLVLAGVAAVAVAVSSARRGRRRTD</sequence>
<evidence type="ECO:0000256" key="2">
    <source>
        <dbReference type="SAM" id="Phobius"/>
    </source>
</evidence>
<keyword evidence="3" id="KW-0732">Signal</keyword>
<feature type="region of interest" description="Disordered" evidence="1">
    <location>
        <begin position="114"/>
        <end position="181"/>
    </location>
</feature>
<evidence type="ECO:0000313" key="4">
    <source>
        <dbReference type="EMBL" id="MBQ0848779.1"/>
    </source>
</evidence>
<feature type="compositionally biased region" description="Basic and acidic residues" evidence="1">
    <location>
        <begin position="114"/>
        <end position="147"/>
    </location>
</feature>
<keyword evidence="2" id="KW-1133">Transmembrane helix</keyword>
<comment type="caution">
    <text evidence="4">The sequence shown here is derived from an EMBL/GenBank/DDBJ whole genome shotgun (WGS) entry which is preliminary data.</text>
</comment>
<proteinExistence type="predicted"/>
<evidence type="ECO:0000256" key="3">
    <source>
        <dbReference type="SAM" id="SignalP"/>
    </source>
</evidence>
<evidence type="ECO:0008006" key="6">
    <source>
        <dbReference type="Google" id="ProtNLM"/>
    </source>
</evidence>
<accession>A0A940XMN2</accession>
<protein>
    <recommendedName>
        <fullName evidence="6">Lipoprotein</fullName>
    </recommendedName>
</protein>
<dbReference type="RefSeq" id="WP_210882313.1">
    <property type="nucleotide sequence ID" value="NZ_JAGPYQ010000001.1"/>
</dbReference>
<dbReference type="Proteomes" id="UP000677413">
    <property type="component" value="Unassembled WGS sequence"/>
</dbReference>
<evidence type="ECO:0000256" key="1">
    <source>
        <dbReference type="SAM" id="MobiDB-lite"/>
    </source>
</evidence>
<feature type="transmembrane region" description="Helical" evidence="2">
    <location>
        <begin position="185"/>
        <end position="204"/>
    </location>
</feature>
<keyword evidence="5" id="KW-1185">Reference proteome</keyword>
<feature type="signal peptide" evidence="3">
    <location>
        <begin position="1"/>
        <end position="24"/>
    </location>
</feature>
<reference evidence="4 5" key="1">
    <citation type="submission" date="2021-04" db="EMBL/GenBank/DDBJ databases">
        <authorList>
            <person name="Tang X."/>
            <person name="Zhou X."/>
            <person name="Chen X."/>
            <person name="Cernava T."/>
            <person name="Zhang C."/>
        </authorList>
    </citation>
    <scope>NUCLEOTIDE SEQUENCE [LARGE SCALE GENOMIC DNA]</scope>
    <source>
        <strain evidence="4 5">BH-SS-21</strain>
    </source>
</reference>
<keyword evidence="2" id="KW-0472">Membrane</keyword>
<keyword evidence="2" id="KW-0812">Transmembrane</keyword>
<name>A0A940XMN2_9ACTN</name>
<feature type="chain" id="PRO_5039699696" description="Lipoprotein" evidence="3">
    <location>
        <begin position="25"/>
        <end position="212"/>
    </location>
</feature>
<dbReference type="EMBL" id="JAGPYQ010000001">
    <property type="protein sequence ID" value="MBQ0848779.1"/>
    <property type="molecule type" value="Genomic_DNA"/>
</dbReference>